<dbReference type="Proteomes" id="UP000235116">
    <property type="component" value="Chromosome"/>
</dbReference>
<keyword evidence="1" id="KW-0175">Coiled coil</keyword>
<dbReference type="InterPro" id="IPR027417">
    <property type="entry name" value="P-loop_NTPase"/>
</dbReference>
<dbReference type="RefSeq" id="WP_101892695.1">
    <property type="nucleotide sequence ID" value="NZ_CP022684.1"/>
</dbReference>
<keyword evidence="3" id="KW-1185">Reference proteome</keyword>
<gene>
    <name evidence="2" type="ORF">Kalk_02440</name>
</gene>
<organism evidence="2 3">
    <name type="scientific">Ketobacter alkanivorans</name>
    <dbReference type="NCBI Taxonomy" id="1917421"/>
    <lineage>
        <taxon>Bacteria</taxon>
        <taxon>Pseudomonadati</taxon>
        <taxon>Pseudomonadota</taxon>
        <taxon>Gammaproteobacteria</taxon>
        <taxon>Pseudomonadales</taxon>
        <taxon>Ketobacteraceae</taxon>
        <taxon>Ketobacter</taxon>
    </lineage>
</organism>
<sequence>MYLKKMIYVNWGNIPQMEVEFGRVNLFSGGNGSGKTTAADGIQTLMTAAHENLFNYNPGQDETTQRGRGGKQVRTLASYVLGCDDGSYARPQQTDAYLVGVFTPSAGEQGEEFSVVLAARAHLDSAGQQRQARQDQLLFLCVPGETLRLDQFVRQYQDGKHVVPMTDVVDLLRREYQKAAVEVYDKKGAYLRRFYGLLRGRKDAVTDREAKHAARTFANFMAYKPVKSINEFVADEILERKDLGEAIRTVSDLMKTIHGMEEESRSIIQSLDILERSRAACRTYTDAWIQRQVLHYQDSQRQLQVKQRAYVTSRKKQASLLDELKERDNRLEVNKARRVETHDEIVALEAQRRGVSVLNEKDKLTRQVERMQQELAQKAQPLLTQDHQINDNIRFANSLAGLLSQQSWGADLPALEAKSLREKLKNVIQSGHSAKVDLAGLFGKDWVDLAPLESSLDQAIEVEKLHNQLCAELQGSLDDGKPSLRDLVSQLRADTERNLQARRKQLQVKEREISQLEARQVGYPAHVEVALAAIREQCPKAEPRVLCDYVEVLDSDWQMAIEGYLGGARFGIVVAPEYEADAISIVRNLAGRRSAARVVQGARAERDAARLSNSADSIVEILSFQHKTVEYYLKASYGNVVRVNNAQDLKNVARGITREGLAAGNYSLWRCDIPDSELVFGQFALDKASAAKQNEYNDLLKQAHAAQEQLTGIQQLLKAIESIRRVDYATLMQGILVLHRKLRQTEKTLADLDAGEFKVLDQELLALQEKYAALEADLKQLENEKGRLAQEYDAEQVLCRKIADDQDKLIEIAEDKEMSVRGIAKLYPQFDAEAALKQADETLVVNDQNFYQDEIQQYDRILTGSANELYETLLRHNQHCNAADTVIYDPQIETLHMPVFFKRINEVYQEVDNISNRLKNNVLVEKYEQLAKLKDRFNETFVSHLCHSIYQAINEGERALTDLNRELESHRFGTDRERFYFAWNWVPEFKEYWRFFKEVSRLPNVGDGSSLFDMDVPKALLSVRDKLVSMLLDEDEQKAMRELQRIADYRNYRSYDIYKEPEGKQPIALSQYGTGSGGQLETPAYIIRSAAVTSAFRFNEGSTHLRMVLVDEAFSKMDETRSREVINYLTDALGLQLLFIMPTSKSGPFMDVISHQTVFTKCPSGKKVGELNTRVLVDRKRCNQDKIAELWEQSRQKIRDQATLDFMEGIS</sequence>
<dbReference type="GO" id="GO:0000731">
    <property type="term" value="P:DNA synthesis involved in DNA repair"/>
    <property type="evidence" value="ECO:0007669"/>
    <property type="project" value="TreeGrafter"/>
</dbReference>
<dbReference type="PANTHER" id="PTHR32182">
    <property type="entry name" value="DNA REPLICATION AND REPAIR PROTEIN RECF"/>
    <property type="match status" value="1"/>
</dbReference>
<dbReference type="Pfam" id="PF13558">
    <property type="entry name" value="SbcC_Walker_B"/>
    <property type="match status" value="1"/>
</dbReference>
<dbReference type="AlphaFoldDB" id="A0A2K9LIP0"/>
<reference evidence="3" key="1">
    <citation type="submission" date="2017-08" db="EMBL/GenBank/DDBJ databases">
        <title>Direct submision.</title>
        <authorList>
            <person name="Kim S.-J."/>
            <person name="Rhee S.-K."/>
        </authorList>
    </citation>
    <scope>NUCLEOTIDE SEQUENCE [LARGE SCALE GENOMIC DNA]</scope>
    <source>
        <strain evidence="3">GI5</strain>
    </source>
</reference>
<dbReference type="Pfam" id="PF13555">
    <property type="entry name" value="AAA_29"/>
    <property type="match status" value="1"/>
</dbReference>
<dbReference type="KEGG" id="kak:Kalk_02440"/>
<name>A0A2K9LIP0_9GAMM</name>
<evidence type="ECO:0008006" key="4">
    <source>
        <dbReference type="Google" id="ProtNLM"/>
    </source>
</evidence>
<feature type="coiled-coil region" evidence="1">
    <location>
        <begin position="757"/>
        <end position="798"/>
    </location>
</feature>
<evidence type="ECO:0000256" key="1">
    <source>
        <dbReference type="SAM" id="Coils"/>
    </source>
</evidence>
<dbReference type="OrthoDB" id="174137at2"/>
<dbReference type="EMBL" id="CP022684">
    <property type="protein sequence ID" value="AUM11355.1"/>
    <property type="molecule type" value="Genomic_DNA"/>
</dbReference>
<proteinExistence type="predicted"/>
<dbReference type="PANTHER" id="PTHR32182:SF0">
    <property type="entry name" value="DNA REPLICATION AND REPAIR PROTEIN RECF"/>
    <property type="match status" value="1"/>
</dbReference>
<accession>A0A2K9LIP0</accession>
<evidence type="ECO:0000313" key="3">
    <source>
        <dbReference type="Proteomes" id="UP000235116"/>
    </source>
</evidence>
<dbReference type="GO" id="GO:0006302">
    <property type="term" value="P:double-strand break repair"/>
    <property type="evidence" value="ECO:0007669"/>
    <property type="project" value="TreeGrafter"/>
</dbReference>
<protein>
    <recommendedName>
        <fullName evidence="4">AAA family ATPase</fullName>
    </recommendedName>
</protein>
<feature type="coiled-coil region" evidence="1">
    <location>
        <begin position="492"/>
        <end position="519"/>
    </location>
</feature>
<dbReference type="SUPFAM" id="SSF52540">
    <property type="entry name" value="P-loop containing nucleoside triphosphate hydrolases"/>
    <property type="match status" value="1"/>
</dbReference>
<evidence type="ECO:0000313" key="2">
    <source>
        <dbReference type="EMBL" id="AUM11355.1"/>
    </source>
</evidence>
<dbReference type="Gene3D" id="3.40.50.300">
    <property type="entry name" value="P-loop containing nucleotide triphosphate hydrolases"/>
    <property type="match status" value="1"/>
</dbReference>